<reference evidence="9" key="1">
    <citation type="submission" date="2020-03" db="EMBL/GenBank/DDBJ databases">
        <title>Spirochaetal bacteria isolated from arthropods constitute a novel genus Entomospira genus novum within the order Spirochaetales.</title>
        <authorList>
            <person name="Grana-Miraglia L."/>
            <person name="Sikutova S."/>
            <person name="Fingerle V."/>
            <person name="Sing A."/>
            <person name="Castillo-Ramirez S."/>
            <person name="Margos G."/>
            <person name="Rudolf I."/>
        </authorList>
    </citation>
    <scope>NUCLEOTIDE SEQUENCE</scope>
    <source>
        <strain evidence="9">BR208</strain>
    </source>
</reference>
<evidence type="ECO:0000256" key="8">
    <source>
        <dbReference type="SAM" id="Phobius"/>
    </source>
</evidence>
<feature type="transmembrane region" description="Helical" evidence="8">
    <location>
        <begin position="255"/>
        <end position="277"/>
    </location>
</feature>
<feature type="transmembrane region" description="Helical" evidence="8">
    <location>
        <begin position="463"/>
        <end position="483"/>
    </location>
</feature>
<feature type="transmembrane region" description="Helical" evidence="8">
    <location>
        <begin position="44"/>
        <end position="64"/>
    </location>
</feature>
<evidence type="ECO:0000256" key="1">
    <source>
        <dbReference type="ARBA" id="ARBA00004651"/>
    </source>
</evidence>
<organism evidence="9 10">
    <name type="scientific">Entomospira nematocerorum</name>
    <dbReference type="NCBI Taxonomy" id="2719987"/>
    <lineage>
        <taxon>Bacteria</taxon>
        <taxon>Pseudomonadati</taxon>
        <taxon>Spirochaetota</taxon>
        <taxon>Spirochaetia</taxon>
        <taxon>Spirochaetales</taxon>
        <taxon>Spirochaetaceae</taxon>
        <taxon>Entomospira</taxon>
    </lineage>
</organism>
<keyword evidence="7 8" id="KW-0472">Membrane</keyword>
<evidence type="ECO:0000256" key="5">
    <source>
        <dbReference type="ARBA" id="ARBA00022989"/>
    </source>
</evidence>
<evidence type="ECO:0000313" key="10">
    <source>
        <dbReference type="Proteomes" id="UP000752013"/>
    </source>
</evidence>
<feature type="transmembrane region" description="Helical" evidence="8">
    <location>
        <begin position="423"/>
        <end position="442"/>
    </location>
</feature>
<name>A0A968GCQ8_9SPIO</name>
<keyword evidence="4 8" id="KW-0812">Transmembrane</keyword>
<sequence length="559" mass="62630">MYYSEGLHIWHSFIIPAVIMSVMVVDIAYQIVKERFNVIVWLRRSLFLLIWTCITIIYGIFRLYPAVNIIGYQKSFYAMVLLRSVLFYFGQMNQQQLRKYVSMLLQKPAHITVMSYLVLMVMIAVLLLLPVSQLSSTEHGLSMMNAIFLSVSAFCVTGLSPVDISAILSPVGLSILLIAVQLGGIGIALLGSIMLYVRRSVGLSGRTLLAYSFSDEAVSDVGRVALRVIVITLIIELVGAGYFCFYFLKQGYSFLSAIGHGMFFSVSAFCNAGFSLFQHGMLEEVRFDFSFLWMISLLVTLGVLGFHYMFYSTQHIKNTVMHGVRHHIHRREQNSAMNETLVIWSGNTLLLITLVFFFAFYAFEHRHSLLGFSVLEQYTEIFFLAVESKTAGFMSRDMTTLRLSTQLFILVGMFIGGSSGGTAGGVKINTILVIFAGMRAFIMQQSLAKIGMFSISWDDVRRANLLFISGILLIVTATILMSITEKNQEPFFMFWEVASALGTVGTSMNYTSDLSILGKMIIMSVMIIGRMGALTLFNVAQERTFKKEPSYPLGSIYIG</sequence>
<dbReference type="RefSeq" id="WP_167703465.1">
    <property type="nucleotide sequence ID" value="NZ_CP118168.1"/>
</dbReference>
<evidence type="ECO:0000256" key="3">
    <source>
        <dbReference type="ARBA" id="ARBA00022475"/>
    </source>
</evidence>
<dbReference type="EMBL" id="JAATLK010000001">
    <property type="protein sequence ID" value="NIZ47033.1"/>
    <property type="molecule type" value="Genomic_DNA"/>
</dbReference>
<feature type="transmembrane region" description="Helical" evidence="8">
    <location>
        <begin position="289"/>
        <end position="311"/>
    </location>
</feature>
<dbReference type="GO" id="GO:0008324">
    <property type="term" value="F:monoatomic cation transmembrane transporter activity"/>
    <property type="evidence" value="ECO:0007669"/>
    <property type="project" value="InterPro"/>
</dbReference>
<keyword evidence="10" id="KW-1185">Reference proteome</keyword>
<keyword evidence="3" id="KW-1003">Cell membrane</keyword>
<protein>
    <recommendedName>
        <fullName evidence="11">Potassium transporter</fullName>
    </recommendedName>
</protein>
<evidence type="ECO:0000256" key="6">
    <source>
        <dbReference type="ARBA" id="ARBA00023065"/>
    </source>
</evidence>
<accession>A0A968GCQ8</accession>
<evidence type="ECO:0000256" key="7">
    <source>
        <dbReference type="ARBA" id="ARBA00023136"/>
    </source>
</evidence>
<evidence type="ECO:0008006" key="11">
    <source>
        <dbReference type="Google" id="ProtNLM"/>
    </source>
</evidence>
<keyword evidence="5 8" id="KW-1133">Transmembrane helix</keyword>
<keyword evidence="6" id="KW-0406">Ion transport</keyword>
<feature type="transmembrane region" description="Helical" evidence="8">
    <location>
        <begin position="141"/>
        <end position="159"/>
    </location>
</feature>
<gene>
    <name evidence="9" type="ORF">HCT46_03785</name>
</gene>
<dbReference type="PANTHER" id="PTHR32024">
    <property type="entry name" value="TRK SYSTEM POTASSIUM UPTAKE PROTEIN TRKG-RELATED"/>
    <property type="match status" value="1"/>
</dbReference>
<comment type="caution">
    <text evidence="9">The sequence shown here is derived from an EMBL/GenBank/DDBJ whole genome shotgun (WGS) entry which is preliminary data.</text>
</comment>
<feature type="transmembrane region" description="Helical" evidence="8">
    <location>
        <begin position="171"/>
        <end position="197"/>
    </location>
</feature>
<feature type="transmembrane region" description="Helical" evidence="8">
    <location>
        <begin position="224"/>
        <end position="248"/>
    </location>
</feature>
<evidence type="ECO:0000256" key="4">
    <source>
        <dbReference type="ARBA" id="ARBA00022692"/>
    </source>
</evidence>
<feature type="transmembrane region" description="Helical" evidence="8">
    <location>
        <begin position="516"/>
        <end position="537"/>
    </location>
</feature>
<evidence type="ECO:0000256" key="2">
    <source>
        <dbReference type="ARBA" id="ARBA00022448"/>
    </source>
</evidence>
<feature type="transmembrane region" description="Helical" evidence="8">
    <location>
        <begin position="341"/>
        <end position="363"/>
    </location>
</feature>
<proteinExistence type="predicted"/>
<dbReference type="PANTHER" id="PTHR32024:SF1">
    <property type="entry name" value="KTR SYSTEM POTASSIUM UPTAKE PROTEIN B"/>
    <property type="match status" value="1"/>
</dbReference>
<dbReference type="Proteomes" id="UP000752013">
    <property type="component" value="Unassembled WGS sequence"/>
</dbReference>
<keyword evidence="2" id="KW-0813">Transport</keyword>
<dbReference type="Pfam" id="PF02386">
    <property type="entry name" value="TrkH"/>
    <property type="match status" value="1"/>
</dbReference>
<dbReference type="AlphaFoldDB" id="A0A968GCQ8"/>
<feature type="transmembrane region" description="Helical" evidence="8">
    <location>
        <begin position="70"/>
        <end position="90"/>
    </location>
</feature>
<comment type="subcellular location">
    <subcellularLocation>
        <location evidence="1">Cell membrane</location>
        <topology evidence="1">Multi-pass membrane protein</topology>
    </subcellularLocation>
</comment>
<feature type="transmembrane region" description="Helical" evidence="8">
    <location>
        <begin position="111"/>
        <end position="129"/>
    </location>
</feature>
<dbReference type="GO" id="GO:0030001">
    <property type="term" value="P:metal ion transport"/>
    <property type="evidence" value="ECO:0007669"/>
    <property type="project" value="UniProtKB-ARBA"/>
</dbReference>
<dbReference type="GO" id="GO:0005886">
    <property type="term" value="C:plasma membrane"/>
    <property type="evidence" value="ECO:0007669"/>
    <property type="project" value="UniProtKB-SubCell"/>
</dbReference>
<feature type="transmembrane region" description="Helical" evidence="8">
    <location>
        <begin position="12"/>
        <end position="32"/>
    </location>
</feature>
<evidence type="ECO:0000313" key="9">
    <source>
        <dbReference type="EMBL" id="NIZ47033.1"/>
    </source>
</evidence>
<dbReference type="InterPro" id="IPR003445">
    <property type="entry name" value="Cat_transpt"/>
</dbReference>